<feature type="compositionally biased region" description="Polar residues" evidence="1">
    <location>
        <begin position="251"/>
        <end position="280"/>
    </location>
</feature>
<evidence type="ECO:0000313" key="3">
    <source>
        <dbReference type="Proteomes" id="UP000722791"/>
    </source>
</evidence>
<proteinExistence type="predicted"/>
<dbReference type="InterPro" id="IPR008278">
    <property type="entry name" value="4-PPantetheinyl_Trfase_dom"/>
</dbReference>
<dbReference type="PANTHER" id="PTHR12215">
    <property type="entry name" value="PHOSPHOPANTETHEINE TRANSFERASE"/>
    <property type="match status" value="1"/>
</dbReference>
<reference evidence="2" key="1">
    <citation type="journal article" date="2021" name="Proc. Natl. Acad. Sci. U.S.A.">
        <title>Three genomes in the algal genus Volvox reveal the fate of a haploid sex-determining region after a transition to homothallism.</title>
        <authorList>
            <person name="Yamamoto K."/>
            <person name="Hamaji T."/>
            <person name="Kawai-Toyooka H."/>
            <person name="Matsuzaki R."/>
            <person name="Takahashi F."/>
            <person name="Nishimura Y."/>
            <person name="Kawachi M."/>
            <person name="Noguchi H."/>
            <person name="Minakuchi Y."/>
            <person name="Umen J.G."/>
            <person name="Toyoda A."/>
            <person name="Nozaki H."/>
        </authorList>
    </citation>
    <scope>NUCLEOTIDE SEQUENCE</scope>
    <source>
        <strain evidence="2">NIES-3785</strain>
    </source>
</reference>
<feature type="region of interest" description="Disordered" evidence="1">
    <location>
        <begin position="395"/>
        <end position="437"/>
    </location>
</feature>
<dbReference type="PANTHER" id="PTHR12215:SF15">
    <property type="entry name" value="4'-PHOSPHOPANTETHEINYL TRANSFERASE SUPERFAMILY-RELATED"/>
    <property type="match status" value="1"/>
</dbReference>
<dbReference type="Gene3D" id="3.90.470.20">
    <property type="entry name" value="4'-phosphopantetheinyl transferase domain"/>
    <property type="match status" value="2"/>
</dbReference>
<dbReference type="GO" id="GO:0000287">
    <property type="term" value="F:magnesium ion binding"/>
    <property type="evidence" value="ECO:0007669"/>
    <property type="project" value="InterPro"/>
</dbReference>
<name>A0A8J4C2V3_9CHLO</name>
<protein>
    <submittedName>
        <fullName evidence="2">Uncharacterized protein</fullName>
    </submittedName>
</protein>
<feature type="compositionally biased region" description="Basic residues" evidence="1">
    <location>
        <begin position="401"/>
        <end position="417"/>
    </location>
</feature>
<feature type="compositionally biased region" description="Polar residues" evidence="1">
    <location>
        <begin position="220"/>
        <end position="235"/>
    </location>
</feature>
<dbReference type="InterPro" id="IPR037143">
    <property type="entry name" value="4-PPantetheinyl_Trfase_dom_sf"/>
</dbReference>
<comment type="caution">
    <text evidence="2">The sequence shown here is derived from an EMBL/GenBank/DDBJ whole genome shotgun (WGS) entry which is preliminary data.</text>
</comment>
<sequence length="876" mass="91168">MLPTAVGGPNTKRVGVIRNSPPIPQRRMPHSKVLLAALLESACSIRSLAGARYLHGSGSPGRACTSPTPAAANVWLSFNSAAAFSRRKFGAVAAIMGPHPRLGAHCIVQTQPGCRQSPSACPCSYASTVIYHLFLYSNSAVRHSYRGSVRRRGWSGLSPYSWGAGPPSPHSSPHVMGAGQQAPAPMSVSVSASAASPATTAAIATTTAIATRYADTAAPRSNTAPTSNGGSTLGPSKNEAEDNGDPGGRSLNDSSSEGVRSNGEVVNNGSTSENSCTGASPSCGNDSRSGDCSSRSSSGNSNNSNAASRRANGSGVIWSSEGASRHPDVTEAEDPGSAGRVRGHLYEPGVSAAAYSDVETAAVAAAAAAAAIAAAGPQTNVTASWTPAHRALDAQEDHPHPQHHPHNLHHHQHHHHQQGPGSPQLPPPHSAVEGSWWRREGPGLCPAPGRLQIWWAPLDAGSTCSPTRVARYGECLSVAEAMEVAGSQDPEIAARRTAARALVRCVLARAVGEGAEHLPPQQPPSAAAATHTGGWPHVPADAAVPPKNLEFHRNAYGKPHLLTRPGWPLLHHNLTHTNDLAGVAVFHPPRGRTRTRAPVAAPRAIGEQVRMSYSVGLDVERLDRAPRNPLALARRRLAEAEVRDLEKLSDAEERARRFVWLWTLKEAYVKARGTGISAPPGLRGFAIGFEDMTSARVQKLKAACGGTYSFAASPKTITLQHTDPGAGSGSDGAAASLVGGPALNMGSDGMYDSGCTSGGDCLFEGPQTHFHFLLLQPTPRHVGALCVAVHPAAAAIPFPARPASGPRSRELVSSDCPSALSLATALSEEERGGNNPGLCHGGLEDHLAALVEYWWCEPLGMEGRLSGAELTLLGAS</sequence>
<dbReference type="AlphaFoldDB" id="A0A8J4C2V3"/>
<dbReference type="GO" id="GO:0019878">
    <property type="term" value="P:lysine biosynthetic process via aminoadipic acid"/>
    <property type="evidence" value="ECO:0007669"/>
    <property type="project" value="TreeGrafter"/>
</dbReference>
<dbReference type="SUPFAM" id="SSF56214">
    <property type="entry name" value="4'-phosphopantetheinyl transferase"/>
    <property type="match status" value="2"/>
</dbReference>
<accession>A0A8J4C2V3</accession>
<dbReference type="GO" id="GO:0005829">
    <property type="term" value="C:cytosol"/>
    <property type="evidence" value="ECO:0007669"/>
    <property type="project" value="TreeGrafter"/>
</dbReference>
<dbReference type="Proteomes" id="UP000722791">
    <property type="component" value="Unassembled WGS sequence"/>
</dbReference>
<dbReference type="EMBL" id="BNCQ01000007">
    <property type="protein sequence ID" value="GIM00289.1"/>
    <property type="molecule type" value="Genomic_DNA"/>
</dbReference>
<dbReference type="OrthoDB" id="26719at2759"/>
<organism evidence="2 3">
    <name type="scientific">Volvox reticuliferus</name>
    <dbReference type="NCBI Taxonomy" id="1737510"/>
    <lineage>
        <taxon>Eukaryota</taxon>
        <taxon>Viridiplantae</taxon>
        <taxon>Chlorophyta</taxon>
        <taxon>core chlorophytes</taxon>
        <taxon>Chlorophyceae</taxon>
        <taxon>CS clade</taxon>
        <taxon>Chlamydomonadales</taxon>
        <taxon>Volvocaceae</taxon>
        <taxon>Volvox</taxon>
    </lineage>
</organism>
<gene>
    <name evidence="2" type="ORF">Vretimale_5436</name>
</gene>
<evidence type="ECO:0000313" key="2">
    <source>
        <dbReference type="EMBL" id="GIM00289.1"/>
    </source>
</evidence>
<feature type="region of interest" description="Disordered" evidence="1">
    <location>
        <begin position="516"/>
        <end position="541"/>
    </location>
</feature>
<dbReference type="Pfam" id="PF01648">
    <property type="entry name" value="ACPS"/>
    <property type="match status" value="1"/>
</dbReference>
<feature type="compositionally biased region" description="Low complexity" evidence="1">
    <location>
        <begin position="282"/>
        <end position="315"/>
    </location>
</feature>
<feature type="region of interest" description="Disordered" evidence="1">
    <location>
        <begin position="216"/>
        <end position="343"/>
    </location>
</feature>
<evidence type="ECO:0000256" key="1">
    <source>
        <dbReference type="SAM" id="MobiDB-lite"/>
    </source>
</evidence>
<dbReference type="InterPro" id="IPR050559">
    <property type="entry name" value="P-Pant_transferase_sf"/>
</dbReference>
<dbReference type="GO" id="GO:0008897">
    <property type="term" value="F:holo-[acyl-carrier-protein] synthase activity"/>
    <property type="evidence" value="ECO:0007669"/>
    <property type="project" value="InterPro"/>
</dbReference>